<dbReference type="EMBL" id="CYSD01000039">
    <property type="protein sequence ID" value="CUH80324.1"/>
    <property type="molecule type" value="Genomic_DNA"/>
</dbReference>
<feature type="signal peptide" evidence="1">
    <location>
        <begin position="1"/>
        <end position="21"/>
    </location>
</feature>
<gene>
    <name evidence="3" type="ORF">TRM7557_02836</name>
</gene>
<organism evidence="3 4">
    <name type="scientific">Tritonibacter multivorans</name>
    <dbReference type="NCBI Taxonomy" id="928856"/>
    <lineage>
        <taxon>Bacteria</taxon>
        <taxon>Pseudomonadati</taxon>
        <taxon>Pseudomonadota</taxon>
        <taxon>Alphaproteobacteria</taxon>
        <taxon>Rhodobacterales</taxon>
        <taxon>Paracoccaceae</taxon>
        <taxon>Tritonibacter</taxon>
    </lineage>
</organism>
<keyword evidence="1" id="KW-0732">Signal</keyword>
<dbReference type="AlphaFoldDB" id="A0A0P1GVJ4"/>
<sequence length="239" mass="26150">MNRLLLSLAFTLGLTTPQLHAATITAYTGELPPYTIGAEAPNPGISHELLTEMANRAGVDLKIEYLPWKRAQMTVQKTPNSLLFTATRTQKREPLYGWVVEMAAPNEVFVTTSDSVDSFEAGAALGRVAVMGGTPRERRLDENGVANAQHTKDTATAARLLEHDRVDAWYTLDQRAAYVFKSEGFDPSSLVFGAPQRTTSNWLASNLDFDPEIAAKLAAALDEMRADGTYDAVLAKYLN</sequence>
<dbReference type="Pfam" id="PF00497">
    <property type="entry name" value="SBP_bac_3"/>
    <property type="match status" value="1"/>
</dbReference>
<reference evidence="3 4" key="1">
    <citation type="submission" date="2015-09" db="EMBL/GenBank/DDBJ databases">
        <authorList>
            <consortium name="Swine Surveillance"/>
        </authorList>
    </citation>
    <scope>NUCLEOTIDE SEQUENCE [LARGE SCALE GENOMIC DNA]</scope>
    <source>
        <strain evidence="3 4">CECT 7557</strain>
    </source>
</reference>
<dbReference type="OrthoDB" id="7857781at2"/>
<proteinExistence type="predicted"/>
<name>A0A0P1GVJ4_9RHOB</name>
<dbReference type="PANTHER" id="PTHR38834:SF3">
    <property type="entry name" value="SOLUTE-BINDING PROTEIN FAMILY 3_N-TERMINAL DOMAIN-CONTAINING PROTEIN"/>
    <property type="match status" value="1"/>
</dbReference>
<feature type="domain" description="Solute-binding protein family 3/N-terminal" evidence="2">
    <location>
        <begin position="33"/>
        <end position="239"/>
    </location>
</feature>
<dbReference type="InterPro" id="IPR001638">
    <property type="entry name" value="Solute-binding_3/MltF_N"/>
</dbReference>
<evidence type="ECO:0000256" key="1">
    <source>
        <dbReference type="SAM" id="SignalP"/>
    </source>
</evidence>
<dbReference type="SUPFAM" id="SSF53850">
    <property type="entry name" value="Periplasmic binding protein-like II"/>
    <property type="match status" value="1"/>
</dbReference>
<protein>
    <submittedName>
        <fullName evidence="3">Bacterial extracellular solute-binding proteins, family 3</fullName>
    </submittedName>
</protein>
<feature type="chain" id="PRO_5006063802" evidence="1">
    <location>
        <begin position="22"/>
        <end position="239"/>
    </location>
</feature>
<evidence type="ECO:0000313" key="3">
    <source>
        <dbReference type="EMBL" id="CUH80324.1"/>
    </source>
</evidence>
<evidence type="ECO:0000259" key="2">
    <source>
        <dbReference type="SMART" id="SM00062"/>
    </source>
</evidence>
<dbReference type="Proteomes" id="UP000052022">
    <property type="component" value="Unassembled WGS sequence"/>
</dbReference>
<evidence type="ECO:0000313" key="4">
    <source>
        <dbReference type="Proteomes" id="UP000052022"/>
    </source>
</evidence>
<keyword evidence="4" id="KW-1185">Reference proteome</keyword>
<accession>A0A0P1GVJ4</accession>
<dbReference type="PANTHER" id="PTHR38834">
    <property type="entry name" value="PERIPLASMIC SUBSTRATE BINDING PROTEIN FAMILY 3"/>
    <property type="match status" value="1"/>
</dbReference>
<dbReference type="Gene3D" id="3.40.190.10">
    <property type="entry name" value="Periplasmic binding protein-like II"/>
    <property type="match status" value="2"/>
</dbReference>
<dbReference type="RefSeq" id="WP_058290864.1">
    <property type="nucleotide sequence ID" value="NZ_CYSD01000039.1"/>
</dbReference>
<dbReference type="STRING" id="928856.SAMN04488049_104119"/>
<dbReference type="SMART" id="SM00062">
    <property type="entry name" value="PBPb"/>
    <property type="match status" value="1"/>
</dbReference>